<keyword evidence="7" id="KW-1185">Reference proteome</keyword>
<dbReference type="Gene3D" id="3.30.497.10">
    <property type="entry name" value="Antithrombin, subunit I, domain 2"/>
    <property type="match status" value="1"/>
</dbReference>
<dbReference type="InterPro" id="IPR036186">
    <property type="entry name" value="Serpin_sf"/>
</dbReference>
<sequence>MQFAWRMLQSVVLPQQENTAICPILPQTLLATLYDAADAGAKAELRSSLLASSQELGKLVRNQIAATQQSGVNKLDQAMAIFLGVDTKISKAIHENALQDGVEVLSVNFLNRNAAAATANNWVAQKSRGAIREIVAPNALDASTRMMMASVIYFKGKWKHQFTKTEPGLFETAPTFDKTRTSTSIQVPMMYMFNKLRYGEQEFPDGNGLRWVELPYEGYAGLSMILMLPKQRHQLQRSAEQLSAADISEIITSLKQMRSSNKMHLYVPKFSLFSSLSLVPALKSMGLKSIFDRSSALSGLTHEPLVVRDVSQRTFVAIDEQGTTATSAASLAFVALSAAPPPPTINFTVNEPFLLMIVDKTNEYPLFVGKIVKPESN</sequence>
<name>A0A182M3I2_9DIPT</name>
<dbReference type="SUPFAM" id="SSF56574">
    <property type="entry name" value="Serpins"/>
    <property type="match status" value="1"/>
</dbReference>
<keyword evidence="2" id="KW-0646">Protease inhibitor</keyword>
<dbReference type="VEuPathDB" id="VectorBase:ACUA008559"/>
<dbReference type="PANTHER" id="PTHR11461">
    <property type="entry name" value="SERINE PROTEASE INHIBITOR, SERPIN"/>
    <property type="match status" value="1"/>
</dbReference>
<evidence type="ECO:0000256" key="2">
    <source>
        <dbReference type="ARBA" id="ARBA00022690"/>
    </source>
</evidence>
<reference evidence="6" key="2">
    <citation type="submission" date="2020-05" db="UniProtKB">
        <authorList>
            <consortium name="EnsemblMetazoa"/>
        </authorList>
    </citation>
    <scope>IDENTIFICATION</scope>
    <source>
        <strain evidence="6">A-37</strain>
    </source>
</reference>
<protein>
    <submittedName>
        <fullName evidence="6">Serine protease inhibitor (serpin) 17</fullName>
    </submittedName>
</protein>
<evidence type="ECO:0000256" key="1">
    <source>
        <dbReference type="ARBA" id="ARBA00009500"/>
    </source>
</evidence>
<keyword evidence="3" id="KW-0722">Serine protease inhibitor</keyword>
<dbReference type="InterPro" id="IPR023796">
    <property type="entry name" value="Serpin_dom"/>
</dbReference>
<dbReference type="GO" id="GO:0004867">
    <property type="term" value="F:serine-type endopeptidase inhibitor activity"/>
    <property type="evidence" value="ECO:0007669"/>
    <property type="project" value="UniProtKB-KW"/>
</dbReference>
<dbReference type="Gene3D" id="2.30.39.10">
    <property type="entry name" value="Alpha-1-antitrypsin, domain 1"/>
    <property type="match status" value="1"/>
</dbReference>
<accession>A0A182M3I2</accession>
<dbReference type="InterPro" id="IPR000215">
    <property type="entry name" value="Serpin_fam"/>
</dbReference>
<dbReference type="CDD" id="cd00172">
    <property type="entry name" value="serpin"/>
    <property type="match status" value="1"/>
</dbReference>
<dbReference type="AlphaFoldDB" id="A0A182M3I2"/>
<dbReference type="Proteomes" id="UP000075883">
    <property type="component" value="Unassembled WGS sequence"/>
</dbReference>
<reference evidence="7" key="1">
    <citation type="submission" date="2013-09" db="EMBL/GenBank/DDBJ databases">
        <title>The Genome Sequence of Anopheles culicifacies species A.</title>
        <authorList>
            <consortium name="The Broad Institute Genomics Platform"/>
            <person name="Neafsey D.E."/>
            <person name="Besansky N."/>
            <person name="Howell P."/>
            <person name="Walton C."/>
            <person name="Young S.K."/>
            <person name="Zeng Q."/>
            <person name="Gargeya S."/>
            <person name="Fitzgerald M."/>
            <person name="Haas B."/>
            <person name="Abouelleil A."/>
            <person name="Allen A.W."/>
            <person name="Alvarado L."/>
            <person name="Arachchi H.M."/>
            <person name="Berlin A.M."/>
            <person name="Chapman S.B."/>
            <person name="Gainer-Dewar J."/>
            <person name="Goldberg J."/>
            <person name="Griggs A."/>
            <person name="Gujja S."/>
            <person name="Hansen M."/>
            <person name="Howarth C."/>
            <person name="Imamovic A."/>
            <person name="Ireland A."/>
            <person name="Larimer J."/>
            <person name="McCowan C."/>
            <person name="Murphy C."/>
            <person name="Pearson M."/>
            <person name="Poon T.W."/>
            <person name="Priest M."/>
            <person name="Roberts A."/>
            <person name="Saif S."/>
            <person name="Shea T."/>
            <person name="Sisk P."/>
            <person name="Sykes S."/>
            <person name="Wortman J."/>
            <person name="Nusbaum C."/>
            <person name="Birren B."/>
        </authorList>
    </citation>
    <scope>NUCLEOTIDE SEQUENCE [LARGE SCALE GENOMIC DNA]</scope>
    <source>
        <strain evidence="7">A-37</strain>
    </source>
</reference>
<dbReference type="EMBL" id="AXCM01006119">
    <property type="status" value="NOT_ANNOTATED_CDS"/>
    <property type="molecule type" value="Genomic_DNA"/>
</dbReference>
<dbReference type="InterPro" id="IPR042185">
    <property type="entry name" value="Serpin_sf_2"/>
</dbReference>
<evidence type="ECO:0000313" key="7">
    <source>
        <dbReference type="Proteomes" id="UP000075883"/>
    </source>
</evidence>
<proteinExistence type="inferred from homology"/>
<feature type="domain" description="Serpin" evidence="5">
    <location>
        <begin position="5"/>
        <end position="374"/>
    </location>
</feature>
<dbReference type="STRING" id="139723.A0A182M3I2"/>
<dbReference type="GO" id="GO:0005615">
    <property type="term" value="C:extracellular space"/>
    <property type="evidence" value="ECO:0007669"/>
    <property type="project" value="InterPro"/>
</dbReference>
<evidence type="ECO:0000313" key="6">
    <source>
        <dbReference type="EnsemblMetazoa" id="ACUA008559-PA"/>
    </source>
</evidence>
<evidence type="ECO:0000256" key="4">
    <source>
        <dbReference type="RuleBase" id="RU000411"/>
    </source>
</evidence>
<organism evidence="6 7">
    <name type="scientific">Anopheles culicifacies</name>
    <dbReference type="NCBI Taxonomy" id="139723"/>
    <lineage>
        <taxon>Eukaryota</taxon>
        <taxon>Metazoa</taxon>
        <taxon>Ecdysozoa</taxon>
        <taxon>Arthropoda</taxon>
        <taxon>Hexapoda</taxon>
        <taxon>Insecta</taxon>
        <taxon>Pterygota</taxon>
        <taxon>Neoptera</taxon>
        <taxon>Endopterygota</taxon>
        <taxon>Diptera</taxon>
        <taxon>Nematocera</taxon>
        <taxon>Culicoidea</taxon>
        <taxon>Culicidae</taxon>
        <taxon>Anophelinae</taxon>
        <taxon>Anopheles</taxon>
        <taxon>culicifacies species complex</taxon>
    </lineage>
</organism>
<dbReference type="InterPro" id="IPR042178">
    <property type="entry name" value="Serpin_sf_1"/>
</dbReference>
<dbReference type="SMART" id="SM00093">
    <property type="entry name" value="SERPIN"/>
    <property type="match status" value="1"/>
</dbReference>
<dbReference type="EnsemblMetazoa" id="ACUA008559-RA">
    <property type="protein sequence ID" value="ACUA008559-PA"/>
    <property type="gene ID" value="ACUA008559"/>
</dbReference>
<dbReference type="Pfam" id="PF00079">
    <property type="entry name" value="Serpin"/>
    <property type="match status" value="1"/>
</dbReference>
<evidence type="ECO:0000259" key="5">
    <source>
        <dbReference type="SMART" id="SM00093"/>
    </source>
</evidence>
<comment type="similarity">
    <text evidence="1 4">Belongs to the serpin family.</text>
</comment>
<evidence type="ECO:0000256" key="3">
    <source>
        <dbReference type="ARBA" id="ARBA00022900"/>
    </source>
</evidence>
<dbReference type="PANTHER" id="PTHR11461:SF211">
    <property type="entry name" value="GH10112P-RELATED"/>
    <property type="match status" value="1"/>
</dbReference>